<proteinExistence type="predicted"/>
<comment type="caution">
    <text evidence="2">The sequence shown here is derived from an EMBL/GenBank/DDBJ whole genome shotgun (WGS) entry which is preliminary data.</text>
</comment>
<dbReference type="EMBL" id="MU007020">
    <property type="protein sequence ID" value="KAF2433530.1"/>
    <property type="molecule type" value="Genomic_DNA"/>
</dbReference>
<name>A0A9P4NXM7_9PEZI</name>
<organism evidence="2 3">
    <name type="scientific">Tothia fuscella</name>
    <dbReference type="NCBI Taxonomy" id="1048955"/>
    <lineage>
        <taxon>Eukaryota</taxon>
        <taxon>Fungi</taxon>
        <taxon>Dikarya</taxon>
        <taxon>Ascomycota</taxon>
        <taxon>Pezizomycotina</taxon>
        <taxon>Dothideomycetes</taxon>
        <taxon>Pleosporomycetidae</taxon>
        <taxon>Venturiales</taxon>
        <taxon>Cylindrosympodiaceae</taxon>
        <taxon>Tothia</taxon>
    </lineage>
</organism>
<dbReference type="OrthoDB" id="3890168at2759"/>
<feature type="compositionally biased region" description="Polar residues" evidence="1">
    <location>
        <begin position="187"/>
        <end position="202"/>
    </location>
</feature>
<protein>
    <submittedName>
        <fullName evidence="2">Uncharacterized protein</fullName>
    </submittedName>
</protein>
<accession>A0A9P4NXM7</accession>
<evidence type="ECO:0000256" key="1">
    <source>
        <dbReference type="SAM" id="MobiDB-lite"/>
    </source>
</evidence>
<feature type="region of interest" description="Disordered" evidence="1">
    <location>
        <begin position="181"/>
        <end position="202"/>
    </location>
</feature>
<feature type="region of interest" description="Disordered" evidence="1">
    <location>
        <begin position="34"/>
        <end position="58"/>
    </location>
</feature>
<dbReference type="AlphaFoldDB" id="A0A9P4NXM7"/>
<reference evidence="2" key="1">
    <citation type="journal article" date="2020" name="Stud. Mycol.">
        <title>101 Dothideomycetes genomes: a test case for predicting lifestyles and emergence of pathogens.</title>
        <authorList>
            <person name="Haridas S."/>
            <person name="Albert R."/>
            <person name="Binder M."/>
            <person name="Bloem J."/>
            <person name="Labutti K."/>
            <person name="Salamov A."/>
            <person name="Andreopoulos B."/>
            <person name="Baker S."/>
            <person name="Barry K."/>
            <person name="Bills G."/>
            <person name="Bluhm B."/>
            <person name="Cannon C."/>
            <person name="Castanera R."/>
            <person name="Culley D."/>
            <person name="Daum C."/>
            <person name="Ezra D."/>
            <person name="Gonzalez J."/>
            <person name="Henrissat B."/>
            <person name="Kuo A."/>
            <person name="Liang C."/>
            <person name="Lipzen A."/>
            <person name="Lutzoni F."/>
            <person name="Magnuson J."/>
            <person name="Mondo S."/>
            <person name="Nolan M."/>
            <person name="Ohm R."/>
            <person name="Pangilinan J."/>
            <person name="Park H.-J."/>
            <person name="Ramirez L."/>
            <person name="Alfaro M."/>
            <person name="Sun H."/>
            <person name="Tritt A."/>
            <person name="Yoshinaga Y."/>
            <person name="Zwiers L.-H."/>
            <person name="Turgeon B."/>
            <person name="Goodwin S."/>
            <person name="Spatafora J."/>
            <person name="Crous P."/>
            <person name="Grigoriev I."/>
        </authorList>
    </citation>
    <scope>NUCLEOTIDE SEQUENCE</scope>
    <source>
        <strain evidence="2">CBS 130266</strain>
    </source>
</reference>
<keyword evidence="3" id="KW-1185">Reference proteome</keyword>
<evidence type="ECO:0000313" key="3">
    <source>
        <dbReference type="Proteomes" id="UP000800235"/>
    </source>
</evidence>
<gene>
    <name evidence="2" type="ORF">EJ08DRAFT_694420</name>
</gene>
<feature type="compositionally biased region" description="Basic and acidic residues" evidence="1">
    <location>
        <begin position="34"/>
        <end position="54"/>
    </location>
</feature>
<dbReference type="Proteomes" id="UP000800235">
    <property type="component" value="Unassembled WGS sequence"/>
</dbReference>
<sequence length="514" mass="58807">MAAFNFVDNSWESSGHDLDSCDATLDHKYGARGEDADVDETDRGKTHPHSHDAPHIGTGCWISQSRDSSSHGILHWIGKQRTKLSHDSGRGNTYRNAPKPQIHYAEPRRQRGRAEAKKKVEEEKAYIQAQQPHAAALRIQREDLAGLVAMRAVGSQRLQQDLKALTNIIAHREINHFLQSHRKSQELKSSPSHSDTESNSLEVANVPHSTSALVKQGFTKWQATIIQSKLRRPQDETKKVSHYPSDVLKPEELIMKRYLTAQVKDGWRPEHNAILNKLRKYNAWLTEKIASWEEEEKLLNYLEEILEKSIDSPDVIKLWHDLSPVNRGFAASFDEDEEAVIKVLEEWEDLRYEARLSLQCGGSAFKDIWPEERFKWEGSKYRRDKLNSVTGVVPPLSKAATAKQAKFDEWWAHSAAILLDKEDLLEFPAPPCGVCFMKCCKEQTRKGFNFCARSLKLWYQNSDSYKEAIALDCRRFHPDRFSKCGEDVKEKMVASATSYFQILRSLLEQEAKAA</sequence>
<evidence type="ECO:0000313" key="2">
    <source>
        <dbReference type="EMBL" id="KAF2433530.1"/>
    </source>
</evidence>